<organism evidence="2 3">
    <name type="scientific">Ralstonia solanacearum (strain UW551)</name>
    <dbReference type="NCBI Taxonomy" id="342110"/>
    <lineage>
        <taxon>Bacteria</taxon>
        <taxon>Pseudomonadati</taxon>
        <taxon>Pseudomonadota</taxon>
        <taxon>Betaproteobacteria</taxon>
        <taxon>Burkholderiales</taxon>
        <taxon>Burkholderiaceae</taxon>
        <taxon>Ralstonia</taxon>
        <taxon>Ralstonia solanacearum species complex</taxon>
    </lineage>
</organism>
<dbReference type="Proteomes" id="UP000005933">
    <property type="component" value="Unassembled WGS sequence"/>
</dbReference>
<feature type="region of interest" description="Disordered" evidence="1">
    <location>
        <begin position="42"/>
        <end position="68"/>
    </location>
</feature>
<accession>A0AB33VAF6</accession>
<dbReference type="EMBL" id="AAKL01000069">
    <property type="protein sequence ID" value="EAP71022.1"/>
    <property type="molecule type" value="Genomic_DNA"/>
</dbReference>
<proteinExistence type="predicted"/>
<name>A0AB33VAF6_RALSU</name>
<evidence type="ECO:0000256" key="1">
    <source>
        <dbReference type="SAM" id="MobiDB-lite"/>
    </source>
</evidence>
<evidence type="ECO:0000313" key="3">
    <source>
        <dbReference type="Proteomes" id="UP000005933"/>
    </source>
</evidence>
<gene>
    <name evidence="2" type="ORF">RRSL_00528</name>
</gene>
<protein>
    <submittedName>
        <fullName evidence="2">Uncharacterized protein</fullName>
    </submittedName>
</protein>
<feature type="region of interest" description="Disordered" evidence="1">
    <location>
        <begin position="143"/>
        <end position="175"/>
    </location>
</feature>
<comment type="caution">
    <text evidence="2">The sequence shown here is derived from an EMBL/GenBank/DDBJ whole genome shotgun (WGS) entry which is preliminary data.</text>
</comment>
<dbReference type="AlphaFoldDB" id="A0AB33VAF6"/>
<sequence>MPPDRIGSDRGCFHGGASMIARRVLSPSSTHRLTAFLEPSRIHAMKAPGQGQSRGKRQSGRAAGPIDVRPGSAAIRSVRPHLPAREQVRKLAAGPTRCTGQVLRRDRSSFDIGEAPSMLLALAGTGRRAAVMAKASRCAAPIKKNHGLRTTQATPRIPKCSDRDKDKPRPSPTAIDRIVSGALSGRRIRLGNA</sequence>
<feature type="compositionally biased region" description="Basic and acidic residues" evidence="1">
    <location>
        <begin position="159"/>
        <end position="169"/>
    </location>
</feature>
<reference evidence="2 3" key="1">
    <citation type="journal article" date="2006" name="Mol. Plant Microbe Interact.">
        <title>Identification of open reading frames unique to a select agent: Ralstonia solanacearum race 3 biovar 2.</title>
        <authorList>
            <person name="Gabriel D.W."/>
            <person name="Allen C."/>
            <person name="Schell M."/>
            <person name="Denny T.P."/>
            <person name="Greenberg J.T."/>
            <person name="Duan Y.P."/>
            <person name="Flores-Cruz Z."/>
            <person name="Huang Q."/>
            <person name="Clifford J.M."/>
            <person name="Presting G."/>
            <person name="Gonzalez E.T."/>
            <person name="Reddy J."/>
            <person name="Elphinstone J."/>
            <person name="Swanson J."/>
            <person name="Yao J."/>
            <person name="Mulholland V."/>
            <person name="Liu L."/>
            <person name="Farmerie W."/>
            <person name="Patnaikuni M."/>
            <person name="Balogh B."/>
            <person name="Norman D."/>
            <person name="Alvarez A."/>
            <person name="Castillo J.A."/>
            <person name="Jones J."/>
            <person name="Saddler G."/>
            <person name="Walunas T."/>
            <person name="Zhukov A."/>
            <person name="Mikhailova N."/>
        </authorList>
    </citation>
    <scope>NUCLEOTIDE SEQUENCE [LARGE SCALE GENOMIC DNA]</scope>
    <source>
        <strain evidence="2 3">UW551</strain>
    </source>
</reference>
<evidence type="ECO:0000313" key="2">
    <source>
        <dbReference type="EMBL" id="EAP71022.1"/>
    </source>
</evidence>